<reference evidence="1" key="1">
    <citation type="submission" date="2022-11" db="EMBL/GenBank/DDBJ databases">
        <authorList>
            <person name="Kikuchi T."/>
        </authorList>
    </citation>
    <scope>NUCLEOTIDE SEQUENCE</scope>
    <source>
        <strain evidence="1">PS1010</strain>
    </source>
</reference>
<name>A0A9P1IRC4_9PELO</name>
<dbReference type="EMBL" id="CANHGI010000005">
    <property type="protein sequence ID" value="CAI5450663.1"/>
    <property type="molecule type" value="Genomic_DNA"/>
</dbReference>
<protein>
    <submittedName>
        <fullName evidence="1">Uncharacterized protein</fullName>
    </submittedName>
</protein>
<comment type="caution">
    <text evidence="1">The sequence shown here is derived from an EMBL/GenBank/DDBJ whole genome shotgun (WGS) entry which is preliminary data.</text>
</comment>
<organism evidence="1 2">
    <name type="scientific">Caenorhabditis angaria</name>
    <dbReference type="NCBI Taxonomy" id="860376"/>
    <lineage>
        <taxon>Eukaryota</taxon>
        <taxon>Metazoa</taxon>
        <taxon>Ecdysozoa</taxon>
        <taxon>Nematoda</taxon>
        <taxon>Chromadorea</taxon>
        <taxon>Rhabditida</taxon>
        <taxon>Rhabditina</taxon>
        <taxon>Rhabditomorpha</taxon>
        <taxon>Rhabditoidea</taxon>
        <taxon>Rhabditidae</taxon>
        <taxon>Peloderinae</taxon>
        <taxon>Caenorhabditis</taxon>
    </lineage>
</organism>
<accession>A0A9P1IRC4</accession>
<dbReference type="Proteomes" id="UP001152747">
    <property type="component" value="Unassembled WGS sequence"/>
</dbReference>
<dbReference type="AlphaFoldDB" id="A0A9P1IRC4"/>
<proteinExistence type="predicted"/>
<evidence type="ECO:0000313" key="1">
    <source>
        <dbReference type="EMBL" id="CAI5450663.1"/>
    </source>
</evidence>
<gene>
    <name evidence="1" type="ORF">CAMP_LOCUS13300</name>
</gene>
<evidence type="ECO:0000313" key="2">
    <source>
        <dbReference type="Proteomes" id="UP001152747"/>
    </source>
</evidence>
<sequence>MLTLKQRAQGFLLAFYEHYISKNPDILHEDFAKFKNGVQTQSYQDAVTTMQNLSAETINQLQEGVEVMKNFTNSDWDSEWRDRIVEDVGFGVLEIRKSQNNSIFIVTDENIEGGYKMLKYVRH</sequence>
<keyword evidence="2" id="KW-1185">Reference proteome</keyword>